<evidence type="ECO:0000256" key="7">
    <source>
        <dbReference type="PIRSR" id="PIRSR614186-1"/>
    </source>
</evidence>
<organism evidence="9">
    <name type="scientific">Rhizobium leguminosarum</name>
    <dbReference type="NCBI Taxonomy" id="384"/>
    <lineage>
        <taxon>Bacteria</taxon>
        <taxon>Pseudomonadati</taxon>
        <taxon>Pseudomonadota</taxon>
        <taxon>Alphaproteobacteria</taxon>
        <taxon>Hyphomicrobiales</taxon>
        <taxon>Rhizobiaceae</taxon>
        <taxon>Rhizobium/Agrobacterium group</taxon>
        <taxon>Rhizobium</taxon>
    </lineage>
</organism>
<dbReference type="AlphaFoldDB" id="A0A154INM0"/>
<dbReference type="RefSeq" id="WP_062941062.1">
    <property type="nucleotide sequence ID" value="NZ_CP171845.1"/>
</dbReference>
<dbReference type="EMBL" id="LVYU01000078">
    <property type="protein sequence ID" value="KZB02032.1"/>
    <property type="molecule type" value="Genomic_DNA"/>
</dbReference>
<dbReference type="PANTHER" id="PTHR10061">
    <property type="entry name" value="S-FORMYLGLUTATHIONE HYDROLASE"/>
    <property type="match status" value="1"/>
</dbReference>
<evidence type="ECO:0000256" key="8">
    <source>
        <dbReference type="RuleBase" id="RU363068"/>
    </source>
</evidence>
<comment type="function">
    <text evidence="8">Serine hydrolase involved in the detoxification of formaldehyde.</text>
</comment>
<evidence type="ECO:0000256" key="4">
    <source>
        <dbReference type="ARBA" id="ARBA00022801"/>
    </source>
</evidence>
<evidence type="ECO:0000256" key="1">
    <source>
        <dbReference type="ARBA" id="ARBA00005622"/>
    </source>
</evidence>
<sequence length="277" mass="30985">MKMIAQHIAFGGVQGVFTHESIACKGEMTFAVYVPPQATHGPRPVLWYLSGLTCTHANVMEKGEYRRLASELGLIVVCPDTSPRGQEVPDEPTNWQMGKGAGFYLDATEEPWAEQYRMYTYITEELPTLVGQHFRIDTKRQGILGHSMGGHGALTIALKNPERFRSCSAFAPIVAPSSADWSAGAFEKYLGPDSAAWRKYDACALVEDGARFPEFLIDQGQADAFLDAGLRPWLFEDATKDTGIKLELRVHEGYDHSYYFISTFMEDHLTWHARRLG</sequence>
<evidence type="ECO:0000313" key="9">
    <source>
        <dbReference type="EMBL" id="KZB02032.1"/>
    </source>
</evidence>
<proteinExistence type="inferred from homology"/>
<dbReference type="InterPro" id="IPR014186">
    <property type="entry name" value="S-formylglutathione_hydrol"/>
</dbReference>
<keyword evidence="3 8" id="KW-0719">Serine esterase</keyword>
<evidence type="ECO:0000256" key="5">
    <source>
        <dbReference type="ARBA" id="ARBA00047590"/>
    </source>
</evidence>
<feature type="active site" description="Charge relay system" evidence="7">
    <location>
        <position position="147"/>
    </location>
</feature>
<comment type="catalytic activity">
    <reaction evidence="5 8">
        <text>S-formylglutathione + H2O = formate + glutathione + H(+)</text>
        <dbReference type="Rhea" id="RHEA:14961"/>
        <dbReference type="ChEBI" id="CHEBI:15377"/>
        <dbReference type="ChEBI" id="CHEBI:15378"/>
        <dbReference type="ChEBI" id="CHEBI:15740"/>
        <dbReference type="ChEBI" id="CHEBI:57688"/>
        <dbReference type="ChEBI" id="CHEBI:57925"/>
        <dbReference type="EC" id="3.1.2.12"/>
    </reaction>
</comment>
<dbReference type="FunFam" id="3.40.50.1820:FF:000002">
    <property type="entry name" value="S-formylglutathione hydrolase"/>
    <property type="match status" value="1"/>
</dbReference>
<dbReference type="EC" id="3.1.2.12" evidence="2 6"/>
<dbReference type="SUPFAM" id="SSF53474">
    <property type="entry name" value="alpha/beta-Hydrolases"/>
    <property type="match status" value="1"/>
</dbReference>
<dbReference type="InterPro" id="IPR000801">
    <property type="entry name" value="Esterase-like"/>
</dbReference>
<dbReference type="PANTHER" id="PTHR10061:SF0">
    <property type="entry name" value="S-FORMYLGLUTATHIONE HYDROLASE"/>
    <property type="match status" value="1"/>
</dbReference>
<dbReference type="Gene3D" id="3.40.50.1820">
    <property type="entry name" value="alpha/beta hydrolase"/>
    <property type="match status" value="1"/>
</dbReference>
<keyword evidence="4 8" id="KW-0378">Hydrolase</keyword>
<dbReference type="GO" id="GO:0046294">
    <property type="term" value="P:formaldehyde catabolic process"/>
    <property type="evidence" value="ECO:0007669"/>
    <property type="project" value="InterPro"/>
</dbReference>
<evidence type="ECO:0000256" key="3">
    <source>
        <dbReference type="ARBA" id="ARBA00022487"/>
    </source>
</evidence>
<feature type="active site" description="Charge relay system" evidence="7">
    <location>
        <position position="256"/>
    </location>
</feature>
<feature type="active site" description="Charge relay system" evidence="7">
    <location>
        <position position="223"/>
    </location>
</feature>
<comment type="caution">
    <text evidence="9">The sequence shown here is derived from an EMBL/GenBank/DDBJ whole genome shotgun (WGS) entry which is preliminary data.</text>
</comment>
<dbReference type="GO" id="GO:0052689">
    <property type="term" value="F:carboxylic ester hydrolase activity"/>
    <property type="evidence" value="ECO:0007669"/>
    <property type="project" value="UniProtKB-KW"/>
</dbReference>
<dbReference type="GO" id="GO:0018738">
    <property type="term" value="F:S-formylglutathione hydrolase activity"/>
    <property type="evidence" value="ECO:0007669"/>
    <property type="project" value="UniProtKB-UniRule"/>
</dbReference>
<protein>
    <recommendedName>
        <fullName evidence="2 6">S-formylglutathione hydrolase</fullName>
        <ecNumber evidence="2 6">3.1.2.12</ecNumber>
    </recommendedName>
</protein>
<dbReference type="NCBIfam" id="TIGR02821">
    <property type="entry name" value="fghA_ester_D"/>
    <property type="match status" value="1"/>
</dbReference>
<dbReference type="Pfam" id="PF00756">
    <property type="entry name" value="Esterase"/>
    <property type="match status" value="1"/>
</dbReference>
<reference evidence="9" key="1">
    <citation type="submission" date="2016-03" db="EMBL/GenBank/DDBJ databases">
        <title>Microsymbionts genomes from the relict species Vavilovia formosa.</title>
        <authorList>
            <person name="Chirak E."/>
            <person name="Kimeklis A."/>
            <person name="Kopat V."/>
            <person name="Andronov E."/>
        </authorList>
    </citation>
    <scope>NUCLEOTIDE SEQUENCE [LARGE SCALE GENOMIC DNA]</scope>
    <source>
        <strain evidence="9">Vaf12</strain>
    </source>
</reference>
<evidence type="ECO:0000256" key="2">
    <source>
        <dbReference type="ARBA" id="ARBA00012479"/>
    </source>
</evidence>
<dbReference type="GO" id="GO:0005829">
    <property type="term" value="C:cytosol"/>
    <property type="evidence" value="ECO:0007669"/>
    <property type="project" value="TreeGrafter"/>
</dbReference>
<dbReference type="InterPro" id="IPR029058">
    <property type="entry name" value="AB_hydrolase_fold"/>
</dbReference>
<comment type="similarity">
    <text evidence="1 8">Belongs to the esterase D family.</text>
</comment>
<gene>
    <name evidence="9" type="ORF">A4A59_12450</name>
</gene>
<accession>A0A154INM0</accession>
<name>A0A154INM0_RHILE</name>
<evidence type="ECO:0000256" key="6">
    <source>
        <dbReference type="NCBIfam" id="TIGR02821"/>
    </source>
</evidence>